<feature type="compositionally biased region" description="Polar residues" evidence="1">
    <location>
        <begin position="57"/>
        <end position="66"/>
    </location>
</feature>
<evidence type="ECO:0000313" key="4">
    <source>
        <dbReference type="Proteomes" id="UP000748025"/>
    </source>
</evidence>
<evidence type="ECO:0000256" key="2">
    <source>
        <dbReference type="SAM" id="Phobius"/>
    </source>
</evidence>
<keyword evidence="4" id="KW-1185">Reference proteome</keyword>
<dbReference type="InterPro" id="IPR022185">
    <property type="entry name" value="DUF3712"/>
</dbReference>
<evidence type="ECO:0000313" key="3">
    <source>
        <dbReference type="EMBL" id="KAG5998083.1"/>
    </source>
</evidence>
<accession>A0A9P7N8N4</accession>
<organism evidence="3 4">
    <name type="scientific">Claviceps pusilla</name>
    <dbReference type="NCBI Taxonomy" id="123648"/>
    <lineage>
        <taxon>Eukaryota</taxon>
        <taxon>Fungi</taxon>
        <taxon>Dikarya</taxon>
        <taxon>Ascomycota</taxon>
        <taxon>Pezizomycotina</taxon>
        <taxon>Sordariomycetes</taxon>
        <taxon>Hypocreomycetidae</taxon>
        <taxon>Hypocreales</taxon>
        <taxon>Clavicipitaceae</taxon>
        <taxon>Claviceps</taxon>
    </lineage>
</organism>
<feature type="compositionally biased region" description="Polar residues" evidence="1">
    <location>
        <begin position="30"/>
        <end position="40"/>
    </location>
</feature>
<protein>
    <submittedName>
        <fullName evidence="3">Uncharacterized protein</fullName>
    </submittedName>
</protein>
<dbReference type="PANTHER" id="PTHR35895">
    <property type="entry name" value="CHROMOSOME 16, WHOLE GENOME SHOTGUN SEQUENCE"/>
    <property type="match status" value="1"/>
</dbReference>
<dbReference type="EMBL" id="SRPW01001891">
    <property type="protein sequence ID" value="KAG5998083.1"/>
    <property type="molecule type" value="Genomic_DNA"/>
</dbReference>
<dbReference type="GO" id="GO:0000329">
    <property type="term" value="C:fungal-type vacuole membrane"/>
    <property type="evidence" value="ECO:0007669"/>
    <property type="project" value="InterPro"/>
</dbReference>
<dbReference type="Proteomes" id="UP000748025">
    <property type="component" value="Unassembled WGS sequence"/>
</dbReference>
<feature type="region of interest" description="Disordered" evidence="1">
    <location>
        <begin position="1"/>
        <end position="79"/>
    </location>
</feature>
<reference evidence="3" key="1">
    <citation type="journal article" date="2020" name="bioRxiv">
        <title>Whole genome comparisons of ergot fungi reveals the divergence and evolution of species within the genus Claviceps are the result of varying mechanisms driving genome evolution and host range expansion.</title>
        <authorList>
            <person name="Wyka S.A."/>
            <person name="Mondo S.J."/>
            <person name="Liu M."/>
            <person name="Dettman J."/>
            <person name="Nalam V."/>
            <person name="Broders K.D."/>
        </authorList>
    </citation>
    <scope>NUCLEOTIDE SEQUENCE</scope>
    <source>
        <strain evidence="3">CCC 602</strain>
    </source>
</reference>
<dbReference type="PANTHER" id="PTHR35895:SF2">
    <property type="match status" value="1"/>
</dbReference>
<dbReference type="AlphaFoldDB" id="A0A9P7N8N4"/>
<keyword evidence="2" id="KW-0472">Membrane</keyword>
<name>A0A9P7N8N4_9HYPO</name>
<dbReference type="Pfam" id="PF12505">
    <property type="entry name" value="DUF3712"/>
    <property type="match status" value="1"/>
</dbReference>
<evidence type="ECO:0000256" key="1">
    <source>
        <dbReference type="SAM" id="MobiDB-lite"/>
    </source>
</evidence>
<comment type="caution">
    <text evidence="3">The sequence shown here is derived from an EMBL/GenBank/DDBJ whole genome shotgun (WGS) entry which is preliminary data.</text>
</comment>
<sequence>MAATTRSTATATAAAAAPALATTRPAASSYGASDNESHAQLASAAGARGSADENGADAQSNASSNDHINDKAAGPPLTKRQRVRRHCGRFWLWYLIATILFLAIFLPILFKIIIPAIVQSIINSQGLPIAGGGLECISATQVKIALNTSLDAPIPARLSDFSLGLYNKDAPDFTPFLNLSIPGQKINGDTKVIIPWQLVTIEDESELVRWFDQIFDTEKADVSLAGRPTIHLGELSSNPTIAKTISLPGLRRLSGIGITDLKIMFPPDKSGNNLKGTINIPNSGVLMLNFGNITFDIFSGAVKLGKITTYDVLLNVGNNTLNFDGYLDLPNLVKNFGLVLESQKAALNRGQVDLNVTATNVMVHGERIPYIEKVLGRRPLTPSISVITLISDVLAGFLGGGGTSIVNALGDVVGNNTFLQNVIDNYNHTQSMKKASKPTLLSKRAPNPKDALMWNMLKLGLRMKLNQASR</sequence>
<proteinExistence type="predicted"/>
<dbReference type="InterPro" id="IPR046368">
    <property type="entry name" value="Tag1"/>
</dbReference>
<gene>
    <name evidence="3" type="ORF">E4U43_002502</name>
</gene>
<keyword evidence="2" id="KW-1133">Transmembrane helix</keyword>
<keyword evidence="2" id="KW-0812">Transmembrane</keyword>
<dbReference type="OrthoDB" id="10039566at2759"/>
<feature type="compositionally biased region" description="Low complexity" evidence="1">
    <location>
        <begin position="1"/>
        <end position="28"/>
    </location>
</feature>
<feature type="transmembrane region" description="Helical" evidence="2">
    <location>
        <begin position="90"/>
        <end position="110"/>
    </location>
</feature>